<evidence type="ECO:0000313" key="7">
    <source>
        <dbReference type="Proteomes" id="UP000006034"/>
    </source>
</evidence>
<proteinExistence type="inferred from homology"/>
<dbReference type="HOGENOM" id="CLU_026228_5_1_7"/>
<dbReference type="InterPro" id="IPR024370">
    <property type="entry name" value="PBP_domain"/>
</dbReference>
<evidence type="ECO:0000256" key="2">
    <source>
        <dbReference type="ARBA" id="ARBA00022448"/>
    </source>
</evidence>
<comment type="caution">
    <text evidence="6">The sequence shown here is derived from an EMBL/GenBank/DDBJ whole genome shotgun (WGS) entry which is preliminary data.</text>
</comment>
<reference evidence="6 7" key="1">
    <citation type="submission" date="2010-10" db="EMBL/GenBank/DDBJ databases">
        <authorList>
            <consortium name="The Broad Institute Genome Sequencing Platform"/>
            <person name="Ward D."/>
            <person name="Earl A."/>
            <person name="Feldgarden M."/>
            <person name="Young S.K."/>
            <person name="Gargeya S."/>
            <person name="Zeng Q."/>
            <person name="Alvarado L."/>
            <person name="Berlin A."/>
            <person name="Bochicchio J."/>
            <person name="Chapman S.B."/>
            <person name="Chen Z."/>
            <person name="Freedman E."/>
            <person name="Gellesch M."/>
            <person name="Goldberg J."/>
            <person name="Griggs A."/>
            <person name="Gujja S."/>
            <person name="Heilman E."/>
            <person name="Heiman D."/>
            <person name="Howarth C."/>
            <person name="Mehta T."/>
            <person name="Neiman D."/>
            <person name="Pearson M."/>
            <person name="Roberts A."/>
            <person name="Saif S."/>
            <person name="Shea T."/>
            <person name="Shenoy N."/>
            <person name="Sisk P."/>
            <person name="Stolte C."/>
            <person name="Sykes S."/>
            <person name="White J."/>
            <person name="Yandava C."/>
            <person name="Allen-Vercoe E."/>
            <person name="Sibley C."/>
            <person name="Ambrose C.E."/>
            <person name="Strauss J."/>
            <person name="Daigneault M."/>
            <person name="Haas B."/>
            <person name="Nusbaum C."/>
            <person name="Birren B."/>
        </authorList>
    </citation>
    <scope>NUCLEOTIDE SEQUENCE [LARGE SCALE GENOMIC DNA]</scope>
    <source>
        <strain evidence="6 7">3_1_6</strain>
    </source>
</reference>
<comment type="function">
    <text evidence="4">Involved in the system for phosphate transport across the cytoplasmic membrane.</text>
</comment>
<dbReference type="CDD" id="cd13653">
    <property type="entry name" value="PBP2_phosphate_like_1"/>
    <property type="match status" value="1"/>
</dbReference>
<dbReference type="InterPro" id="IPR011862">
    <property type="entry name" value="Phos-bd"/>
</dbReference>
<dbReference type="GeneID" id="78086266"/>
<dbReference type="InterPro" id="IPR050811">
    <property type="entry name" value="Phosphate_ABC_transporter"/>
</dbReference>
<dbReference type="PANTHER" id="PTHR30570">
    <property type="entry name" value="PERIPLASMIC PHOSPHATE BINDING COMPONENT OF PHOSPHATE ABC TRANSPORTER"/>
    <property type="match status" value="1"/>
</dbReference>
<name>E5Y4L4_BILW3</name>
<evidence type="ECO:0000256" key="1">
    <source>
        <dbReference type="ARBA" id="ARBA00008725"/>
    </source>
</evidence>
<organism evidence="6 7">
    <name type="scientific">Bilophila wadsworthia (strain 3_1_6)</name>
    <dbReference type="NCBI Taxonomy" id="563192"/>
    <lineage>
        <taxon>Bacteria</taxon>
        <taxon>Pseudomonadati</taxon>
        <taxon>Thermodesulfobacteriota</taxon>
        <taxon>Desulfovibrionia</taxon>
        <taxon>Desulfovibrionales</taxon>
        <taxon>Desulfovibrionaceae</taxon>
        <taxon>Bilophila</taxon>
    </lineage>
</organism>
<dbReference type="OrthoDB" id="9783488at2"/>
<evidence type="ECO:0000313" key="6">
    <source>
        <dbReference type="EMBL" id="EFV45062.2"/>
    </source>
</evidence>
<evidence type="ECO:0000259" key="5">
    <source>
        <dbReference type="Pfam" id="PF12849"/>
    </source>
</evidence>
<feature type="signal peptide" evidence="4">
    <location>
        <begin position="1"/>
        <end position="22"/>
    </location>
</feature>
<dbReference type="AlphaFoldDB" id="E5Y4L4"/>
<keyword evidence="3 4" id="KW-0732">Signal</keyword>
<feature type="chain" id="PRO_5027141199" description="Phosphate-binding protein" evidence="4">
    <location>
        <begin position="23"/>
        <end position="273"/>
    </location>
</feature>
<dbReference type="EMBL" id="ADCP02000001">
    <property type="protein sequence ID" value="EFV45062.2"/>
    <property type="molecule type" value="Genomic_DNA"/>
</dbReference>
<feature type="domain" description="PBP" evidence="5">
    <location>
        <begin position="18"/>
        <end position="253"/>
    </location>
</feature>
<evidence type="ECO:0000256" key="4">
    <source>
        <dbReference type="RuleBase" id="RU367119"/>
    </source>
</evidence>
<reference evidence="6 7" key="2">
    <citation type="submission" date="2013-04" db="EMBL/GenBank/DDBJ databases">
        <title>The Genome Sequence of Bilophila wadsworthia 3_1_6.</title>
        <authorList>
            <consortium name="The Broad Institute Genomics Platform"/>
            <person name="Earl A."/>
            <person name="Ward D."/>
            <person name="Feldgarden M."/>
            <person name="Gevers D."/>
            <person name="Sibley C."/>
            <person name="Strauss J."/>
            <person name="Allen-Vercoe E."/>
            <person name="Walker B."/>
            <person name="Young S."/>
            <person name="Zeng Q."/>
            <person name="Gargeya S."/>
            <person name="Fitzgerald M."/>
            <person name="Haas B."/>
            <person name="Abouelleil A."/>
            <person name="Allen A.W."/>
            <person name="Alvarado L."/>
            <person name="Arachchi H.M."/>
            <person name="Berlin A.M."/>
            <person name="Chapman S.B."/>
            <person name="Gainer-Dewar J."/>
            <person name="Goldberg J."/>
            <person name="Griggs A."/>
            <person name="Gujja S."/>
            <person name="Hansen M."/>
            <person name="Howarth C."/>
            <person name="Imamovic A."/>
            <person name="Ireland A."/>
            <person name="Larimer J."/>
            <person name="McCowan C."/>
            <person name="Murphy C."/>
            <person name="Pearson M."/>
            <person name="Poon T.W."/>
            <person name="Priest M."/>
            <person name="Roberts A."/>
            <person name="Saif S."/>
            <person name="Shea T."/>
            <person name="Sisk P."/>
            <person name="Sykes S."/>
            <person name="Wortman J."/>
            <person name="Nusbaum C."/>
            <person name="Birren B."/>
        </authorList>
    </citation>
    <scope>NUCLEOTIDE SEQUENCE [LARGE SCALE GENOMIC DNA]</scope>
    <source>
        <strain evidence="6 7">3_1_6</strain>
    </source>
</reference>
<dbReference type="GO" id="GO:0042301">
    <property type="term" value="F:phosphate ion binding"/>
    <property type="evidence" value="ECO:0007669"/>
    <property type="project" value="UniProtKB-UniRule"/>
</dbReference>
<keyword evidence="2 4" id="KW-0813">Transport</keyword>
<dbReference type="Proteomes" id="UP000006034">
    <property type="component" value="Unassembled WGS sequence"/>
</dbReference>
<dbReference type="eggNOG" id="COG0226">
    <property type="taxonomic scope" value="Bacteria"/>
</dbReference>
<keyword evidence="4" id="KW-0592">Phosphate transport</keyword>
<dbReference type="Gene3D" id="3.40.190.10">
    <property type="entry name" value="Periplasmic binding protein-like II"/>
    <property type="match status" value="2"/>
</dbReference>
<dbReference type="SUPFAM" id="SSF53850">
    <property type="entry name" value="Periplasmic binding protein-like II"/>
    <property type="match status" value="1"/>
</dbReference>
<comment type="similarity">
    <text evidence="1 4">Belongs to the PstS family.</text>
</comment>
<dbReference type="NCBIfam" id="TIGR02136">
    <property type="entry name" value="ptsS_2"/>
    <property type="match status" value="1"/>
</dbReference>
<keyword evidence="7" id="KW-1185">Reference proteome</keyword>
<dbReference type="STRING" id="563192.HMPREF0179_01126"/>
<dbReference type="RefSeq" id="WP_009379451.1">
    <property type="nucleotide sequence ID" value="NZ_KE150238.1"/>
</dbReference>
<gene>
    <name evidence="6" type="ORF">HMPREF0179_01126</name>
</gene>
<sequence length="273" mass="28560">MKRIVLASLLALSCLLPAQAKAADEIVVNGSTTVLPIMQKVSEAYMAANPNVQIALSGGGSGNGIKALLDGLANIAMSSRDIKGSEKELAAKKGINPVRTAVAVDALVPVVNPKNPINELSLDQLKDIYTGKITNWKELGGADANIVVVSRDTSSGTYETWEEMVMKKAKVMPKALLQASNGAVEQVVAKNPNAIGYVGLGYLAPSIKGLHIGKVAASAETALSKEWPLSRELYVFTNGEPAGASGALIKYILDPAKGQKAVKEVGFVPLAKK</sequence>
<dbReference type="Pfam" id="PF12849">
    <property type="entry name" value="PBP_like_2"/>
    <property type="match status" value="1"/>
</dbReference>
<accession>E5Y4L4</accession>
<evidence type="ECO:0000256" key="3">
    <source>
        <dbReference type="ARBA" id="ARBA00022729"/>
    </source>
</evidence>
<dbReference type="PANTHER" id="PTHR30570:SF1">
    <property type="entry name" value="PHOSPHATE-BINDING PROTEIN PSTS"/>
    <property type="match status" value="1"/>
</dbReference>
<dbReference type="GO" id="GO:0006817">
    <property type="term" value="P:phosphate ion transport"/>
    <property type="evidence" value="ECO:0007669"/>
    <property type="project" value="UniProtKB-UniRule"/>
</dbReference>
<protein>
    <recommendedName>
        <fullName evidence="4">Phosphate-binding protein</fullName>
    </recommendedName>
</protein>